<protein>
    <submittedName>
        <fullName evidence="1">Uncharacterized protein</fullName>
    </submittedName>
</protein>
<dbReference type="AlphaFoldDB" id="A0A1V4AWT9"/>
<dbReference type="Proteomes" id="UP000189681">
    <property type="component" value="Unassembled WGS sequence"/>
</dbReference>
<dbReference type="STRING" id="1004156.AYP45_02815"/>
<sequence>MVESPSGVGQWGIRKAVHLFDEEEYTTRRNNEATENQAIEVLLVEMARRYLILERTGRVEYVLLRNTGRIA</sequence>
<proteinExistence type="predicted"/>
<evidence type="ECO:0000313" key="2">
    <source>
        <dbReference type="Proteomes" id="UP000189681"/>
    </source>
</evidence>
<accession>A0A1V4AWT9</accession>
<name>A0A1V4AWT9_9BACT</name>
<organism evidence="1 2">
    <name type="scientific">Candidatus Brocadia carolinensis</name>
    <dbReference type="NCBI Taxonomy" id="1004156"/>
    <lineage>
        <taxon>Bacteria</taxon>
        <taxon>Pseudomonadati</taxon>
        <taxon>Planctomycetota</taxon>
        <taxon>Candidatus Brocadiia</taxon>
        <taxon>Candidatus Brocadiales</taxon>
        <taxon>Candidatus Brocadiaceae</taxon>
        <taxon>Candidatus Brocadia</taxon>
    </lineage>
</organism>
<reference evidence="1 2" key="1">
    <citation type="journal article" date="2017" name="Water Res.">
        <title>Discovery and metagenomic analysis of an anammox bacterial enrichment related to Candidatus "Brocadia caroliniensis" in a full-scale glycerol-fed nitritation-denitritation separate centrate treatment process.</title>
        <authorList>
            <person name="Park H."/>
            <person name="Brotto A.C."/>
            <person name="van Loosdrecht M.C."/>
            <person name="Chandran K."/>
        </authorList>
    </citation>
    <scope>NUCLEOTIDE SEQUENCE [LARGE SCALE GENOMIC DNA]</scope>
    <source>
        <strain evidence="1">26THWARD</strain>
    </source>
</reference>
<gene>
    <name evidence="1" type="ORF">AYP45_02815</name>
</gene>
<comment type="caution">
    <text evidence="1">The sequence shown here is derived from an EMBL/GenBank/DDBJ whole genome shotgun (WGS) entry which is preliminary data.</text>
</comment>
<dbReference type="EMBL" id="AYTS01000025">
    <property type="protein sequence ID" value="OOP57541.1"/>
    <property type="molecule type" value="Genomic_DNA"/>
</dbReference>
<evidence type="ECO:0000313" key="1">
    <source>
        <dbReference type="EMBL" id="OOP57541.1"/>
    </source>
</evidence>